<keyword evidence="4" id="KW-1133">Transmembrane helix</keyword>
<dbReference type="InterPro" id="IPR000300">
    <property type="entry name" value="IPPc"/>
</dbReference>
<evidence type="ECO:0000256" key="4">
    <source>
        <dbReference type="SAM" id="Phobius"/>
    </source>
</evidence>
<proteinExistence type="inferred from homology"/>
<dbReference type="PANTHER" id="PTHR45666">
    <property type="entry name" value="TYPE IV INOSITOL POLYPHOSPHATE 5-PHOSPHATASE 9"/>
    <property type="match status" value="1"/>
</dbReference>
<comment type="caution">
    <text evidence="6">The sequence shown here is derived from an EMBL/GenBank/DDBJ whole genome shotgun (WGS) entry which is preliminary data.</text>
</comment>
<feature type="region of interest" description="Disordered" evidence="3">
    <location>
        <begin position="281"/>
        <end position="327"/>
    </location>
</feature>
<evidence type="ECO:0000313" key="6">
    <source>
        <dbReference type="EMBL" id="KAL0287151.1"/>
    </source>
</evidence>
<reference evidence="6" key="1">
    <citation type="submission" date="2020-06" db="EMBL/GenBank/DDBJ databases">
        <authorList>
            <person name="Li T."/>
            <person name="Hu X."/>
            <person name="Zhang T."/>
            <person name="Song X."/>
            <person name="Zhang H."/>
            <person name="Dai N."/>
            <person name="Sheng W."/>
            <person name="Hou X."/>
            <person name="Wei L."/>
        </authorList>
    </citation>
    <scope>NUCLEOTIDE SEQUENCE</scope>
    <source>
        <strain evidence="6">KEN8</strain>
        <tissue evidence="6">Leaf</tissue>
    </source>
</reference>
<dbReference type="SMART" id="SM00128">
    <property type="entry name" value="IPPc"/>
    <property type="match status" value="1"/>
</dbReference>
<keyword evidence="4" id="KW-0472">Membrane</keyword>
<feature type="compositionally biased region" description="Polar residues" evidence="3">
    <location>
        <begin position="287"/>
        <end position="300"/>
    </location>
</feature>
<evidence type="ECO:0000256" key="3">
    <source>
        <dbReference type="SAM" id="MobiDB-lite"/>
    </source>
</evidence>
<evidence type="ECO:0000259" key="5">
    <source>
        <dbReference type="SMART" id="SM00128"/>
    </source>
</evidence>
<dbReference type="Pfam" id="PF22669">
    <property type="entry name" value="Exo_endo_phos2"/>
    <property type="match status" value="1"/>
</dbReference>
<protein>
    <submittedName>
        <fullName evidence="6">Type IV inositol polyphosphate 5-phosphatase 7</fullName>
    </submittedName>
</protein>
<dbReference type="GO" id="GO:0004439">
    <property type="term" value="F:phosphatidylinositol-4,5-bisphosphate 5-phosphatase activity"/>
    <property type="evidence" value="ECO:0007669"/>
    <property type="project" value="TreeGrafter"/>
</dbReference>
<accession>A0AAW2IYA8</accession>
<sequence length="618" mass="71025">MKDDNSKKSKFSWSKKLVRKWFNIKCKSEEIQADEAVYGAERSNEKNKSYDFFILLSCLSLGRKENKSALINFNLDVIMNNLFTFTVIFLLSRFKTRHFLVMIRNGGVASLKENLRQSRKVEQSLCVNMECGGKSPNSNMNLDDWLHSAPPADIYVLGFQEIVPLSAGNILGAEDNGPAKKWLALIKRTLNNAPGTSGGSACYTPSPVPDPVVEWNADFEGSTRQNASAFFHRRSFQTPQYCWNMENDASISQPRLDRRFSVCDRVIFGHRRSDFDQNMRWGYRPSDCSSSQRPSDYSSTRRPSDYSSGPRPSDYSSSRRPSNYSWGQRPSDFSRWGSDEDFLPDDSPSTVLHSPMSYSTYAPADNAYAAPGNPRYSLVASKQMVGIFLTVWVRSELTEHVRNIKVSCVGRGLMGYLGQKEGDELRRNADVMEILRKTRFPRVNSTNDEKSPETVLEHDRVIWLGDLNYRIALPHRSAKALVEMQNWRALLEKDQLRIEQRRGRVFDGWREGKIYFPPTYKYSHNSDRYTGDNMHPKEKRRTPAWCDRILWHGGGLQQLSYVRGESRFSDHRPVSSVFWAEIESVPDRLRKSTSCSSSRIEVEELLPYSHSYTELCFF</sequence>
<dbReference type="InterPro" id="IPR045849">
    <property type="entry name" value="IP5P_plant"/>
</dbReference>
<organism evidence="6">
    <name type="scientific">Sesamum calycinum</name>
    <dbReference type="NCBI Taxonomy" id="2727403"/>
    <lineage>
        <taxon>Eukaryota</taxon>
        <taxon>Viridiplantae</taxon>
        <taxon>Streptophyta</taxon>
        <taxon>Embryophyta</taxon>
        <taxon>Tracheophyta</taxon>
        <taxon>Spermatophyta</taxon>
        <taxon>Magnoliopsida</taxon>
        <taxon>eudicotyledons</taxon>
        <taxon>Gunneridae</taxon>
        <taxon>Pentapetalae</taxon>
        <taxon>asterids</taxon>
        <taxon>lamiids</taxon>
        <taxon>Lamiales</taxon>
        <taxon>Pedaliaceae</taxon>
        <taxon>Sesamum</taxon>
    </lineage>
</organism>
<dbReference type="GO" id="GO:0034485">
    <property type="term" value="F:phosphatidylinositol-3,4,5-trisphosphate 5-phosphatase activity"/>
    <property type="evidence" value="ECO:0007669"/>
    <property type="project" value="TreeGrafter"/>
</dbReference>
<dbReference type="GO" id="GO:0004445">
    <property type="term" value="F:inositol-polyphosphate 5-phosphatase activity"/>
    <property type="evidence" value="ECO:0007669"/>
    <property type="project" value="InterPro"/>
</dbReference>
<dbReference type="SUPFAM" id="SSF56219">
    <property type="entry name" value="DNase I-like"/>
    <property type="match status" value="2"/>
</dbReference>
<comment type="similarity">
    <text evidence="1">Belongs to the inositol polyphosphate 5-phosphatase family.</text>
</comment>
<dbReference type="PANTHER" id="PTHR45666:SF34">
    <property type="entry name" value="TYPE IV INOSITOL POLYPHOSPHATE 5-PHOSPHATASE 7"/>
    <property type="match status" value="1"/>
</dbReference>
<dbReference type="EMBL" id="JACGWM010001835">
    <property type="protein sequence ID" value="KAL0287151.1"/>
    <property type="molecule type" value="Genomic_DNA"/>
</dbReference>
<dbReference type="Gene3D" id="3.60.10.10">
    <property type="entry name" value="Endonuclease/exonuclease/phosphatase"/>
    <property type="match status" value="3"/>
</dbReference>
<name>A0AAW2IYA8_9LAMI</name>
<evidence type="ECO:0000256" key="2">
    <source>
        <dbReference type="ARBA" id="ARBA00022801"/>
    </source>
</evidence>
<feature type="compositionally biased region" description="Low complexity" evidence="3">
    <location>
        <begin position="305"/>
        <end position="325"/>
    </location>
</feature>
<keyword evidence="4" id="KW-0812">Transmembrane</keyword>
<feature type="domain" description="Inositol polyphosphate-related phosphatase" evidence="5">
    <location>
        <begin position="301"/>
        <end position="586"/>
    </location>
</feature>
<evidence type="ECO:0000256" key="1">
    <source>
        <dbReference type="ARBA" id="ARBA00010768"/>
    </source>
</evidence>
<feature type="transmembrane region" description="Helical" evidence="4">
    <location>
        <begin position="69"/>
        <end position="91"/>
    </location>
</feature>
<keyword evidence="2" id="KW-0378">Hydrolase</keyword>
<dbReference type="AlphaFoldDB" id="A0AAW2IYA8"/>
<gene>
    <name evidence="6" type="ORF">Scaly_2774300</name>
</gene>
<reference evidence="6" key="2">
    <citation type="journal article" date="2024" name="Plant">
        <title>Genomic evolution and insights into agronomic trait innovations of Sesamum species.</title>
        <authorList>
            <person name="Miao H."/>
            <person name="Wang L."/>
            <person name="Qu L."/>
            <person name="Liu H."/>
            <person name="Sun Y."/>
            <person name="Le M."/>
            <person name="Wang Q."/>
            <person name="Wei S."/>
            <person name="Zheng Y."/>
            <person name="Lin W."/>
            <person name="Duan Y."/>
            <person name="Cao H."/>
            <person name="Xiong S."/>
            <person name="Wang X."/>
            <person name="Wei L."/>
            <person name="Li C."/>
            <person name="Ma Q."/>
            <person name="Ju M."/>
            <person name="Zhao R."/>
            <person name="Li G."/>
            <person name="Mu C."/>
            <person name="Tian Q."/>
            <person name="Mei H."/>
            <person name="Zhang T."/>
            <person name="Gao T."/>
            <person name="Zhang H."/>
        </authorList>
    </citation>
    <scope>NUCLEOTIDE SEQUENCE</scope>
    <source>
        <strain evidence="6">KEN8</strain>
    </source>
</reference>
<dbReference type="InterPro" id="IPR036691">
    <property type="entry name" value="Endo/exonu/phosph_ase_sf"/>
</dbReference>
<dbReference type="GO" id="GO:0046856">
    <property type="term" value="P:phosphatidylinositol dephosphorylation"/>
    <property type="evidence" value="ECO:0007669"/>
    <property type="project" value="InterPro"/>
</dbReference>